<comment type="caution">
    <text evidence="1">The sequence shown here is derived from an EMBL/GenBank/DDBJ whole genome shotgun (WGS) entry which is preliminary data.</text>
</comment>
<evidence type="ECO:0000313" key="1">
    <source>
        <dbReference type="EMBL" id="OAQ21894.1"/>
    </source>
</evidence>
<sequence length="37" mass="4188">MSPRPGPSRPGFFIFESFKIKKARRSGPFSFQGRTAN</sequence>
<dbReference type="Proteomes" id="UP000078390">
    <property type="component" value="Unassembled WGS sequence"/>
</dbReference>
<proteinExistence type="predicted"/>
<organism evidence="1 2">
    <name type="scientific">Thermosulfurimonas dismutans</name>
    <dbReference type="NCBI Taxonomy" id="999894"/>
    <lineage>
        <taxon>Bacteria</taxon>
        <taxon>Pseudomonadati</taxon>
        <taxon>Thermodesulfobacteriota</taxon>
        <taxon>Thermodesulfobacteria</taxon>
        <taxon>Thermodesulfobacteriales</taxon>
        <taxon>Thermodesulfobacteriaceae</taxon>
        <taxon>Thermosulfurimonas</taxon>
    </lineage>
</organism>
<dbReference type="AlphaFoldDB" id="A0A179D723"/>
<protein>
    <submittedName>
        <fullName evidence="1">Uncharacterized protein</fullName>
    </submittedName>
</protein>
<accession>A0A179D723</accession>
<dbReference type="EMBL" id="LWLG01000001">
    <property type="protein sequence ID" value="OAQ21894.1"/>
    <property type="molecule type" value="Genomic_DNA"/>
</dbReference>
<keyword evidence="2" id="KW-1185">Reference proteome</keyword>
<gene>
    <name evidence="1" type="ORF">TDIS_0412</name>
</gene>
<reference evidence="1 2" key="1">
    <citation type="submission" date="2016-04" db="EMBL/GenBank/DDBJ databases">
        <title>Genome analysis of Thermosulfurimonas dismutans, the first thermophilic sulfur-disproportionating bacterium of the phylum Thermodesulfobacteria.</title>
        <authorList>
            <person name="Mardanov A.V."/>
            <person name="Beletsky A.V."/>
            <person name="Kadnikov V.V."/>
            <person name="Slobodkin A.I."/>
            <person name="Ravin N.V."/>
        </authorList>
    </citation>
    <scope>NUCLEOTIDE SEQUENCE [LARGE SCALE GENOMIC DNA]</scope>
    <source>
        <strain evidence="1 2">S95</strain>
    </source>
</reference>
<evidence type="ECO:0000313" key="2">
    <source>
        <dbReference type="Proteomes" id="UP000078390"/>
    </source>
</evidence>
<name>A0A179D723_9BACT</name>
<dbReference type="STRING" id="999894.TDIS_0412"/>